<accession>A0A0K0CU84</accession>
<proteinExistence type="predicted"/>
<keyword evidence="1" id="KW-1185">Reference proteome</keyword>
<evidence type="ECO:0000313" key="2">
    <source>
        <dbReference type="WBParaSite" id="ACAC_0000074901-mRNA-1"/>
    </source>
</evidence>
<dbReference type="WBParaSite" id="ACAC_0000074901-mRNA-1">
    <property type="protein sequence ID" value="ACAC_0000074901-mRNA-1"/>
    <property type="gene ID" value="ACAC_0000074901"/>
</dbReference>
<reference evidence="2" key="2">
    <citation type="submission" date="2017-02" db="UniProtKB">
        <authorList>
            <consortium name="WormBaseParasite"/>
        </authorList>
    </citation>
    <scope>IDENTIFICATION</scope>
</reference>
<evidence type="ECO:0000313" key="1">
    <source>
        <dbReference type="Proteomes" id="UP000035642"/>
    </source>
</evidence>
<dbReference type="AlphaFoldDB" id="A0A0K0CU84"/>
<organism evidence="1 2">
    <name type="scientific">Angiostrongylus cantonensis</name>
    <name type="common">Rat lungworm</name>
    <dbReference type="NCBI Taxonomy" id="6313"/>
    <lineage>
        <taxon>Eukaryota</taxon>
        <taxon>Metazoa</taxon>
        <taxon>Ecdysozoa</taxon>
        <taxon>Nematoda</taxon>
        <taxon>Chromadorea</taxon>
        <taxon>Rhabditida</taxon>
        <taxon>Rhabditina</taxon>
        <taxon>Rhabditomorpha</taxon>
        <taxon>Strongyloidea</taxon>
        <taxon>Metastrongylidae</taxon>
        <taxon>Angiostrongylus</taxon>
    </lineage>
</organism>
<protein>
    <submittedName>
        <fullName evidence="2">Uncharacterized protein</fullName>
    </submittedName>
</protein>
<sequence length="83" mass="9806">MSDADIAGVKRENVCTFGLFSRVPEKKNQKTEGRQSSYGITRDQRMPFKRTRDVWTAFDTYLMRFYLHSIYEMNFGLLLEITV</sequence>
<reference evidence="1" key="1">
    <citation type="submission" date="2012-09" db="EMBL/GenBank/DDBJ databases">
        <authorList>
            <person name="Martin A.A."/>
        </authorList>
    </citation>
    <scope>NUCLEOTIDE SEQUENCE</scope>
</reference>
<dbReference type="Proteomes" id="UP000035642">
    <property type="component" value="Unassembled WGS sequence"/>
</dbReference>
<name>A0A0K0CU84_ANGCA</name>